<organism evidence="1 2">
    <name type="scientific">Luteolibacter rhizosphaerae</name>
    <dbReference type="NCBI Taxonomy" id="2989719"/>
    <lineage>
        <taxon>Bacteria</taxon>
        <taxon>Pseudomonadati</taxon>
        <taxon>Verrucomicrobiota</taxon>
        <taxon>Verrucomicrobiia</taxon>
        <taxon>Verrucomicrobiales</taxon>
        <taxon>Verrucomicrobiaceae</taxon>
        <taxon>Luteolibacter</taxon>
    </lineage>
</organism>
<dbReference type="PANTHER" id="PTHR11102">
    <property type="entry name" value="SEL-1-LIKE PROTEIN"/>
    <property type="match status" value="1"/>
</dbReference>
<dbReference type="Gene3D" id="1.25.40.10">
    <property type="entry name" value="Tetratricopeptide repeat domain"/>
    <property type="match status" value="1"/>
</dbReference>
<dbReference type="InterPro" id="IPR006597">
    <property type="entry name" value="Sel1-like"/>
</dbReference>
<dbReference type="Pfam" id="PF08238">
    <property type="entry name" value="Sel1"/>
    <property type="match status" value="4"/>
</dbReference>
<proteinExistence type="predicted"/>
<dbReference type="PANTHER" id="PTHR11102:SF160">
    <property type="entry name" value="ERAD-ASSOCIATED E3 UBIQUITIN-PROTEIN LIGASE COMPONENT HRD3"/>
    <property type="match status" value="1"/>
</dbReference>
<sequence length="153" mass="17066">MAEAAWDAGHNRLAQRLLQRGADLGSDGCMLNLGYAYDVGLGTRTDKVMAMRWYKRAYRRGHASAASNIAVLYREQGRDRMVFAWYLRAAELGDGGAMLELAKLLLAGRGVRRSPSEALGYLRGALSTKFICEESWEEAEELMQQLAPKIVHE</sequence>
<dbReference type="InterPro" id="IPR050767">
    <property type="entry name" value="Sel1_AlgK"/>
</dbReference>
<dbReference type="Proteomes" id="UP001165653">
    <property type="component" value="Unassembled WGS sequence"/>
</dbReference>
<gene>
    <name evidence="1" type="ORF">OJ996_23350</name>
</gene>
<name>A0ABT3G9L6_9BACT</name>
<keyword evidence="2" id="KW-1185">Reference proteome</keyword>
<dbReference type="SMART" id="SM00671">
    <property type="entry name" value="SEL1"/>
    <property type="match status" value="3"/>
</dbReference>
<reference evidence="1" key="1">
    <citation type="submission" date="2022-10" db="EMBL/GenBank/DDBJ databases">
        <title>Luteolibacter sp. GHJ8, whole genome shotgun sequencing project.</title>
        <authorList>
            <person name="Zhao G."/>
            <person name="Shen L."/>
        </authorList>
    </citation>
    <scope>NUCLEOTIDE SEQUENCE</scope>
    <source>
        <strain evidence="1">GHJ8</strain>
    </source>
</reference>
<accession>A0ABT3G9L6</accession>
<protein>
    <recommendedName>
        <fullName evidence="3">Sel1 repeat-containing protein</fullName>
    </recommendedName>
</protein>
<evidence type="ECO:0000313" key="2">
    <source>
        <dbReference type="Proteomes" id="UP001165653"/>
    </source>
</evidence>
<comment type="caution">
    <text evidence="1">The sequence shown here is derived from an EMBL/GenBank/DDBJ whole genome shotgun (WGS) entry which is preliminary data.</text>
</comment>
<evidence type="ECO:0000313" key="1">
    <source>
        <dbReference type="EMBL" id="MCW1916543.1"/>
    </source>
</evidence>
<dbReference type="InterPro" id="IPR011990">
    <property type="entry name" value="TPR-like_helical_dom_sf"/>
</dbReference>
<dbReference type="SUPFAM" id="SSF81901">
    <property type="entry name" value="HCP-like"/>
    <property type="match status" value="1"/>
</dbReference>
<dbReference type="EMBL" id="JAPDDR010000016">
    <property type="protein sequence ID" value="MCW1916543.1"/>
    <property type="molecule type" value="Genomic_DNA"/>
</dbReference>
<evidence type="ECO:0008006" key="3">
    <source>
        <dbReference type="Google" id="ProtNLM"/>
    </source>
</evidence>